<dbReference type="InterPro" id="IPR050491">
    <property type="entry name" value="AmpC-like"/>
</dbReference>
<dbReference type="PANTHER" id="PTHR46825">
    <property type="entry name" value="D-ALANYL-D-ALANINE-CARBOXYPEPTIDASE/ENDOPEPTIDASE AMPH"/>
    <property type="match status" value="1"/>
</dbReference>
<evidence type="ECO:0000313" key="2">
    <source>
        <dbReference type="EMBL" id="AVK97072.1"/>
    </source>
</evidence>
<evidence type="ECO:0000259" key="1">
    <source>
        <dbReference type="Pfam" id="PF00144"/>
    </source>
</evidence>
<proteinExistence type="predicted"/>
<dbReference type="Pfam" id="PF00144">
    <property type="entry name" value="Beta-lactamase"/>
    <property type="match status" value="1"/>
</dbReference>
<accession>A0A2S0K102</accession>
<dbReference type="RefSeq" id="WP_024361832.1">
    <property type="nucleotide sequence ID" value="NZ_BJNS01000007.1"/>
</dbReference>
<sequence>MIKVNIEERMNHYRVQGLSLLVIEKGQISQIEHYGYLMAGTRQKVNDQSIFNACSISKFLTSMVVMVLVEQGYLDLDEDVNNKLKSWKVPENQYTKLKKVTLRNLLCHQSGIIDPVNSFSTLNAAHAKPSMVNLLNGTTPYCQSPIEVSGEPWHAFHYSDAGFCIIQLLIEDVMAQSFDSIIEEHIFKPLTMTHSTFSTTFASSKAQSFASGHHKNGKSVTDNYLIYPYPAACGLWTSPADLAKLLLELINALKGSSKIGISANLVKELIQPQGAKEWAGLGVFLEGSGQEVEISSLGWGIGFQCMLVLFPYIEKGMIVMTNTDLGVHQMQGIIGELYKSLISCS</sequence>
<organism evidence="2 4">
    <name type="scientific">Lysinibacillus sphaericus</name>
    <name type="common">Bacillus sphaericus</name>
    <dbReference type="NCBI Taxonomy" id="1421"/>
    <lineage>
        <taxon>Bacteria</taxon>
        <taxon>Bacillati</taxon>
        <taxon>Bacillota</taxon>
        <taxon>Bacilli</taxon>
        <taxon>Bacillales</taxon>
        <taxon>Bacillaceae</taxon>
        <taxon>Lysinibacillus</taxon>
    </lineage>
</organism>
<dbReference type="EC" id="3.4.16.4" evidence="3"/>
<dbReference type="Proteomes" id="UP000255295">
    <property type="component" value="Unassembled WGS sequence"/>
</dbReference>
<keyword evidence="3" id="KW-0645">Protease</keyword>
<evidence type="ECO:0000313" key="5">
    <source>
        <dbReference type="Proteomes" id="UP000255295"/>
    </source>
</evidence>
<name>A0A2S0K102_LYSSH</name>
<dbReference type="GeneID" id="48277068"/>
<protein>
    <submittedName>
        <fullName evidence="2">Penicillin-binding protein</fullName>
        <ecNumber evidence="3">3.4.16.4</ecNumber>
    </submittedName>
</protein>
<dbReference type="InterPro" id="IPR001466">
    <property type="entry name" value="Beta-lactam-related"/>
</dbReference>
<evidence type="ECO:0000313" key="4">
    <source>
        <dbReference type="Proteomes" id="UP000238825"/>
    </source>
</evidence>
<dbReference type="SUPFAM" id="SSF56601">
    <property type="entry name" value="beta-lactamase/transpeptidase-like"/>
    <property type="match status" value="1"/>
</dbReference>
<dbReference type="InterPro" id="IPR012338">
    <property type="entry name" value="Beta-lactam/transpept-like"/>
</dbReference>
<dbReference type="EMBL" id="UFSZ01000001">
    <property type="protein sequence ID" value="SUV17070.1"/>
    <property type="molecule type" value="Genomic_DNA"/>
</dbReference>
<gene>
    <name evidence="2" type="ORF">LS41612_12750</name>
    <name evidence="3" type="ORF">NCTC10338_02157</name>
</gene>
<dbReference type="GO" id="GO:0009002">
    <property type="term" value="F:serine-type D-Ala-D-Ala carboxypeptidase activity"/>
    <property type="evidence" value="ECO:0007669"/>
    <property type="project" value="UniProtKB-EC"/>
</dbReference>
<keyword evidence="3" id="KW-0121">Carboxypeptidase</keyword>
<reference evidence="2 4" key="1">
    <citation type="submission" date="2017-03" db="EMBL/GenBank/DDBJ databases">
        <title>The whole genome sequencing and assembly of Lysinibacillus sphaericus DSM 28T strain.</title>
        <authorList>
            <person name="Lee Y.-J."/>
            <person name="Yi H."/>
            <person name="Bahn Y.-S."/>
            <person name="Kim J.F."/>
            <person name="Lee D.-W."/>
        </authorList>
    </citation>
    <scope>NUCLEOTIDE SEQUENCE [LARGE SCALE GENOMIC DNA]</scope>
    <source>
        <strain evidence="2 4">DSM 28</strain>
    </source>
</reference>
<dbReference type="Proteomes" id="UP000238825">
    <property type="component" value="Chromosome"/>
</dbReference>
<reference evidence="3 5" key="2">
    <citation type="submission" date="2018-06" db="EMBL/GenBank/DDBJ databases">
        <authorList>
            <consortium name="Pathogen Informatics"/>
            <person name="Doyle S."/>
        </authorList>
    </citation>
    <scope>NUCLEOTIDE SEQUENCE [LARGE SCALE GENOMIC DNA]</scope>
    <source>
        <strain evidence="3 5">NCTC10338</strain>
    </source>
</reference>
<dbReference type="AlphaFoldDB" id="A0A2S0K102"/>
<keyword evidence="3" id="KW-0378">Hydrolase</keyword>
<dbReference type="EMBL" id="CP019980">
    <property type="protein sequence ID" value="AVK97072.1"/>
    <property type="molecule type" value="Genomic_DNA"/>
</dbReference>
<feature type="domain" description="Beta-lactamase-related" evidence="1">
    <location>
        <begin position="5"/>
        <end position="325"/>
    </location>
</feature>
<evidence type="ECO:0000313" key="3">
    <source>
        <dbReference type="EMBL" id="SUV17070.1"/>
    </source>
</evidence>
<dbReference type="Gene3D" id="3.40.710.10">
    <property type="entry name" value="DD-peptidase/beta-lactamase superfamily"/>
    <property type="match status" value="1"/>
</dbReference>
<dbReference type="PANTHER" id="PTHR46825:SF12">
    <property type="entry name" value="PENICILLIN-BINDING PROTEIN 4"/>
    <property type="match status" value="1"/>
</dbReference>